<accession>A0A285D3A0</accession>
<dbReference type="Proteomes" id="UP000219467">
    <property type="component" value="Unassembled WGS sequence"/>
</dbReference>
<evidence type="ECO:0000313" key="3">
    <source>
        <dbReference type="EMBL" id="SNX73796.1"/>
    </source>
</evidence>
<protein>
    <recommendedName>
        <fullName evidence="2">Lipoprotein LPP20-like domain-containing protein</fullName>
    </recommendedName>
</protein>
<proteinExistence type="predicted"/>
<keyword evidence="4" id="KW-1185">Reference proteome</keyword>
<dbReference type="AlphaFoldDB" id="A0A285D3A0"/>
<dbReference type="RefSeq" id="WP_097031384.1">
    <property type="nucleotide sequence ID" value="NZ_OAOQ01000016.1"/>
</dbReference>
<evidence type="ECO:0000256" key="1">
    <source>
        <dbReference type="SAM" id="SignalP"/>
    </source>
</evidence>
<keyword evidence="1" id="KW-0732">Signal</keyword>
<evidence type="ECO:0000313" key="4">
    <source>
        <dbReference type="Proteomes" id="UP000219467"/>
    </source>
</evidence>
<sequence length="181" mass="19423">MSQRPRLSGLLLAGFALPVLLACQPAPPRAVQALPPDAGARTKALAQMKDSFDRLDPPARRQVASASPAAPNRPLVSGLGFAQVAGQPGKTLNERRLMALRAARLEAMRDLAEQVHGLRLDSRTTVRDTVAVSDRIDATVQGTLRGARTVRITPKGADTYEVELALDPDTVAYILKAARRM</sequence>
<reference evidence="4" key="1">
    <citation type="submission" date="2017-08" db="EMBL/GenBank/DDBJ databases">
        <authorList>
            <person name="Varghese N."/>
            <person name="Submissions S."/>
        </authorList>
    </citation>
    <scope>NUCLEOTIDE SEQUENCE [LARGE SCALE GENOMIC DNA]</scope>
    <source>
        <strain evidence="4">JA234</strain>
    </source>
</reference>
<name>A0A285D3A0_9RHOB</name>
<dbReference type="Pfam" id="PF02169">
    <property type="entry name" value="LPP20"/>
    <property type="match status" value="1"/>
</dbReference>
<feature type="domain" description="Lipoprotein LPP20-like" evidence="2">
    <location>
        <begin position="91"/>
        <end position="167"/>
    </location>
</feature>
<gene>
    <name evidence="3" type="ORF">SAMN05878503_11668</name>
</gene>
<dbReference type="OrthoDB" id="7348506at2"/>
<feature type="chain" id="PRO_5012922152" description="Lipoprotein LPP20-like domain-containing protein" evidence="1">
    <location>
        <begin position="23"/>
        <end position="181"/>
    </location>
</feature>
<organism evidence="3 4">
    <name type="scientific">Cereibacter ovatus</name>
    <dbReference type="NCBI Taxonomy" id="439529"/>
    <lineage>
        <taxon>Bacteria</taxon>
        <taxon>Pseudomonadati</taxon>
        <taxon>Pseudomonadota</taxon>
        <taxon>Alphaproteobacteria</taxon>
        <taxon>Rhodobacterales</taxon>
        <taxon>Paracoccaceae</taxon>
        <taxon>Cereibacter</taxon>
    </lineage>
</organism>
<dbReference type="InterPro" id="IPR024952">
    <property type="entry name" value="LPP20-like_dom"/>
</dbReference>
<dbReference type="EMBL" id="OAOQ01000016">
    <property type="protein sequence ID" value="SNX73796.1"/>
    <property type="molecule type" value="Genomic_DNA"/>
</dbReference>
<dbReference type="PROSITE" id="PS51257">
    <property type="entry name" value="PROKAR_LIPOPROTEIN"/>
    <property type="match status" value="1"/>
</dbReference>
<feature type="signal peptide" evidence="1">
    <location>
        <begin position="1"/>
        <end position="22"/>
    </location>
</feature>
<evidence type="ECO:0000259" key="2">
    <source>
        <dbReference type="Pfam" id="PF02169"/>
    </source>
</evidence>